<protein>
    <submittedName>
        <fullName evidence="1">Conserved hypothetical plastid protein</fullName>
    </submittedName>
</protein>
<dbReference type="EMBL" id="KC153978">
    <property type="protein sequence ID" value="AGA63929.1"/>
    <property type="molecule type" value="Genomic_DNA"/>
</dbReference>
<dbReference type="InterPro" id="IPR028978">
    <property type="entry name" value="Chorismate_lyase_/UTRA_dom_sf"/>
</dbReference>
<organism evidence="1">
    <name type="scientific">Calliarthron tuberculosum</name>
    <name type="common">Coralline red alga</name>
    <name type="synonym">Corallina tuberculosa</name>
    <dbReference type="NCBI Taxonomy" id="48942"/>
    <lineage>
        <taxon>Eukaryota</taxon>
        <taxon>Rhodophyta</taxon>
        <taxon>Florideophyceae</taxon>
        <taxon>Corallinophycidae</taxon>
        <taxon>Corallinales</taxon>
        <taxon>Corallinaceae</taxon>
        <taxon>Corallinoideae</taxon>
        <taxon>Calliarthron</taxon>
    </lineage>
</organism>
<keyword evidence="1" id="KW-0150">Chloroplast</keyword>
<dbReference type="GeneID" id="15329300"/>
<name>M4IV27_CALTB</name>
<gene>
    <name evidence="1" type="primary">ycf21</name>
</gene>
<keyword evidence="1" id="KW-0934">Plastid</keyword>
<dbReference type="Gene3D" id="3.40.1410.10">
    <property type="entry name" value="Chorismate lyase-like"/>
    <property type="match status" value="1"/>
</dbReference>
<dbReference type="SUPFAM" id="SSF64288">
    <property type="entry name" value="Chorismate lyase-like"/>
    <property type="match status" value="1"/>
</dbReference>
<dbReference type="Pfam" id="PF01947">
    <property type="entry name" value="Rv2949c-like"/>
    <property type="match status" value="1"/>
</dbReference>
<accession>M4IV27</accession>
<dbReference type="InterPro" id="IPR002800">
    <property type="entry name" value="Rv2949c-like"/>
</dbReference>
<sequence>MLRRKRVIEFYEIPYSEVYKNKTVSLPIALQLIIMNNGSLTQNFNSITGKKIQIHLIKQKTQKNQEIIRQVWIKENLHKLAFAESYWKKNNIQKNNIINNKPIGQSIILNEIDVYKEIKSIHYGYSYNLEKKFKVNTPLWSRKYTIWYNKKPLTIIQEFFSICLSKNSNTNRITN</sequence>
<reference evidence="1" key="1">
    <citation type="journal article" date="2013" name="PLoS ONE">
        <title>Evolution of red algal plastid genomes: ancient architectures, introns, horizontal gene transfer, and taxonomic utility of plastid markers.</title>
        <authorList>
            <person name="Janouskovec J."/>
            <person name="Liu S.-L."/>
            <person name="Martone P.T."/>
            <person name="Carre W."/>
            <person name="Leblanc C."/>
            <person name="Collen J."/>
            <person name="Keeling P.J."/>
        </authorList>
    </citation>
    <scope>NUCLEOTIDE SEQUENCE</scope>
</reference>
<evidence type="ECO:0000313" key="1">
    <source>
        <dbReference type="EMBL" id="AGA63929.1"/>
    </source>
</evidence>
<dbReference type="RefSeq" id="YP_007878318.1">
    <property type="nucleotide sequence ID" value="NC_021075.1"/>
</dbReference>
<proteinExistence type="predicted"/>
<dbReference type="AlphaFoldDB" id="M4IV27"/>
<geneLocation type="chloroplast" evidence="1"/>